<organism evidence="1">
    <name type="scientific">Apiotrichum gracile</name>
    <dbReference type="NCBI Taxonomy" id="82516"/>
    <lineage>
        <taxon>Eukaryota</taxon>
        <taxon>Fungi</taxon>
        <taxon>Dikarya</taxon>
        <taxon>Basidiomycota</taxon>
        <taxon>Agaricomycotina</taxon>
        <taxon>Tremellomycetes</taxon>
        <taxon>Trichosporonales</taxon>
        <taxon>Trichosporonaceae</taxon>
        <taxon>Apiotrichum</taxon>
    </lineage>
</organism>
<gene>
    <name evidence="1" type="primary">orf221</name>
</gene>
<geneLocation type="mitochondrion" evidence="1"/>
<evidence type="ECO:0000313" key="1">
    <source>
        <dbReference type="EMBL" id="UHB41897.1"/>
    </source>
</evidence>
<proteinExistence type="predicted"/>
<keyword evidence="1" id="KW-0496">Mitochondrion</keyword>
<protein>
    <submittedName>
        <fullName evidence="1">Uncharacterized protein</fullName>
    </submittedName>
</protein>
<sequence length="221" mass="24583">MCVMKAKVMITSKCNNNNNINILETCPLLRIYYNTIRRGYYTGIISNLTRIDGTSTINAIAKGNIPVHLKYISWSYRNRGIVARVQTKKNINKQDFKPRIIAWILINVSFSITSGKLYPPKNRIAANVDINTIEQYSPRKKNTKIIPECSVKNPATSSDSASGRSKGVRLHSANIAIKKIMNTGNRGTTYQIPCCLSIIPVILNVPLSNNTVKIAALNTNS</sequence>
<dbReference type="EMBL" id="MZ439918">
    <property type="protein sequence ID" value="UHB41897.1"/>
    <property type="molecule type" value="Genomic_DNA"/>
</dbReference>
<name>A0A8K1ZR57_9TREE</name>
<accession>A0A8K1ZR57</accession>
<dbReference type="AlphaFoldDB" id="A0A8K1ZR57"/>
<reference evidence="1" key="1">
    <citation type="submission" date="2021-06" db="EMBL/GenBank/DDBJ databases">
        <title>The complete mitochondrial genomes of Apiotrichum species.</title>
        <authorList>
            <person name="Li Q."/>
        </authorList>
    </citation>
    <scope>NUCLEOTIDE SEQUENCE</scope>
</reference>